<evidence type="ECO:0008006" key="3">
    <source>
        <dbReference type="Google" id="ProtNLM"/>
    </source>
</evidence>
<keyword evidence="2" id="KW-0614">Plasmid</keyword>
<evidence type="ECO:0000313" key="2">
    <source>
        <dbReference type="EMBL" id="QCL09199.1"/>
    </source>
</evidence>
<reference evidence="2" key="1">
    <citation type="submission" date="2018-12" db="EMBL/GenBank/DDBJ databases">
        <title>Three Rhizobium rhizogenes strains isolated from the same crown gall tumor carry diverse plasmids.</title>
        <authorList>
            <person name="Pulawska J."/>
            <person name="Kuzmanovic N."/>
        </authorList>
    </citation>
    <scope>NUCLEOTIDE SEQUENCE</scope>
    <source>
        <strain evidence="2">C5.7</strain>
        <plasmid evidence="2">pC5.7b</plasmid>
    </source>
</reference>
<dbReference type="EMBL" id="MK318968">
    <property type="protein sequence ID" value="QCL09199.1"/>
    <property type="molecule type" value="Genomic_DNA"/>
</dbReference>
<name>A0A7S4ZT01_RHIRH</name>
<evidence type="ECO:0000256" key="1">
    <source>
        <dbReference type="SAM" id="SignalP"/>
    </source>
</evidence>
<gene>
    <name evidence="2" type="ORF">pC5.7b_332</name>
</gene>
<protein>
    <recommendedName>
        <fullName evidence="3">DUF4410 domain-containing protein</fullName>
    </recommendedName>
</protein>
<dbReference type="AlphaFoldDB" id="A0A7S4ZT01"/>
<feature type="signal peptide" evidence="1">
    <location>
        <begin position="1"/>
        <end position="34"/>
    </location>
</feature>
<keyword evidence="1" id="KW-0732">Signal</keyword>
<geneLocation type="plasmid" evidence="2">
    <name>pC5.7b</name>
</geneLocation>
<proteinExistence type="predicted"/>
<accession>A0A7S4ZT01</accession>
<sequence>MVTGIQGKTISMQSFFKRIAMGFRLCAILVPAFAVTSCVTTDPRLIAALQQTSVREIRIETTPDLAAFPERDQKLASQQLNDATRVLKATMTKELVGLPGGAVPGRLVVTLHVFDVTTKKARVIGGHDSRIDGTVRLENARTGELIAEAQNIHGEDLSMRGSGYGVIVAVAVNAMQTSGSPEVMAQRLSDSFTSKVKAWLLTKK</sequence>
<organism evidence="2">
    <name type="scientific">Rhizobium rhizogenes</name>
    <name type="common">Agrobacterium rhizogenes</name>
    <dbReference type="NCBI Taxonomy" id="359"/>
    <lineage>
        <taxon>Bacteria</taxon>
        <taxon>Pseudomonadati</taxon>
        <taxon>Pseudomonadota</taxon>
        <taxon>Alphaproteobacteria</taxon>
        <taxon>Hyphomicrobiales</taxon>
        <taxon>Rhizobiaceae</taxon>
        <taxon>Rhizobium/Agrobacterium group</taxon>
        <taxon>Rhizobium</taxon>
    </lineage>
</organism>
<feature type="chain" id="PRO_5030807093" description="DUF4410 domain-containing protein" evidence="1">
    <location>
        <begin position="35"/>
        <end position="204"/>
    </location>
</feature>